<evidence type="ECO:0000313" key="3">
    <source>
        <dbReference type="EMBL" id="CAB77853.1"/>
    </source>
</evidence>
<reference evidence="2" key="1">
    <citation type="submission" date="1998-06" db="EMBL/GenBank/DDBJ databases">
        <title>BAC T5L23 from chromosome IV, position 19 cM.</title>
        <authorList>
            <person name="Zhong J."/>
            <person name="Ma P."/>
            <person name="Parnell L.D."/>
            <person name="Chen C.-N."/>
            <person name="Chen E.Y."/>
        </authorList>
    </citation>
    <scope>NUCLEOTIDE SEQUENCE</scope>
</reference>
<evidence type="ECO:0000313" key="2">
    <source>
        <dbReference type="EMBL" id="AAD15324.1"/>
    </source>
</evidence>
<sequence>MDLIAQKCLIQLFQELPQKKRKSGNLSNTKKISLSLREKTNDKATNNYDIVNKISIRRLSAVKRMTRKISNASVGSPDFLTPNQTTLNVNTLFGVDDSENFLSDITYRSESTRRGCNVSTIRLMSNKKKKVSNGQDRPHEFDDHIFDCSSQEEYESDKDSPSD</sequence>
<evidence type="ECO:0000256" key="1">
    <source>
        <dbReference type="SAM" id="MobiDB-lite"/>
    </source>
</evidence>
<reference evidence="3" key="4">
    <citation type="submission" date="2000-03" db="EMBL/GenBank/DDBJ databases">
        <authorList>
            <person name="EU Arabidopsis sequencing project"/>
        </authorList>
    </citation>
    <scope>NUCLEOTIDE SEQUENCE</scope>
</reference>
<reference key="2">
    <citation type="journal article" date="1999" name="Nature">
        <title>Sequence and analysis of chromosome 4 of the plant Arabidopsis thaliana.</title>
        <authorList>
            <consortium name="EU"/>
            <consortium name="CSHL and WU Arabidopsis Sequencing Project"/>
            <person name="Mayer K."/>
            <person name="Schuller C."/>
            <person name="Wambutt R."/>
            <person name="Murphy G."/>
            <person name="Volckaert G."/>
            <person name="Pohl T."/>
            <person name="Dusterhoft A."/>
            <person name="Stiekema W."/>
            <person name="Entian K.D."/>
            <person name="Terryn N."/>
            <person name="Harris B."/>
            <person name="Ansorge W."/>
            <person name="Brandt P."/>
            <person name="Grivell L."/>
            <person name="Rieger M."/>
            <person name="Weichselgartner M."/>
            <person name="de Simone V."/>
            <person name="Obermaier B."/>
            <person name="Mache R."/>
            <person name="Muller M."/>
            <person name="Kreis M."/>
            <person name="Delseny M."/>
            <person name="Puigdomenech P."/>
            <person name="Watson M."/>
            <person name="Schmidtheini T."/>
            <person name="Reichert B."/>
            <person name="Portatelle D."/>
            <person name="Perez-Alonso M."/>
            <person name="Boutry M."/>
            <person name="Bancroft I."/>
            <person name="Vos P."/>
            <person name="Hoheisel J."/>
            <person name="Zimmermann W."/>
            <person name="Wedler H."/>
            <person name="Ridley P."/>
            <person name="Langham S.A."/>
            <person name="McCullagh B."/>
            <person name="Bilham L."/>
            <person name="Robben J."/>
            <person name="Van der Schueren J."/>
            <person name="Grymonprez B."/>
            <person name="Chuang Y.J."/>
            <person name="Vandenbussche F."/>
            <person name="Braeken M."/>
            <person name="Weltjens I."/>
            <person name="Voet M."/>
            <person name="Bastiaens I."/>
            <person name="Aert R."/>
            <person name="Defoor E."/>
            <person name="Weitzenegger T."/>
            <person name="Bothe G."/>
            <person name="Ramsperger U."/>
            <person name="Hilbert H."/>
            <person name="Braun M."/>
            <person name="Holzer E."/>
            <person name="Brandt A."/>
            <person name="Peters S."/>
            <person name="van Staveren M."/>
            <person name="Dirske W."/>
            <person name="Mooijman P."/>
            <person name="Klein Lankhorst R."/>
            <person name="Rose M."/>
            <person name="Hauf J."/>
            <person name="Kotter P."/>
            <person name="Berneiser S."/>
            <person name="Hempel S."/>
            <person name="Feldpausch M."/>
            <person name="Lamberth S."/>
            <person name="Van den Daele H."/>
            <person name="De Keyser A."/>
            <person name="Buysshaert C."/>
            <person name="Gielen J."/>
            <person name="Villarroel R."/>
            <person name="De Clercq R."/>
            <person name="Van Montagu M."/>
            <person name="Rogers J."/>
            <person name="Cronin A."/>
            <person name="Quail M."/>
            <person name="Bray-Allen S."/>
            <person name="Clark L."/>
            <person name="Doggett J."/>
            <person name="Hall S."/>
            <person name="Kay M."/>
            <person name="Lennard N."/>
            <person name="McLay K."/>
            <person name="Mayes R."/>
            <person name="Pettett A."/>
            <person name="Rajandream M.A."/>
            <person name="Lyne M."/>
            <person name="Benes V."/>
            <person name="Rechmann S."/>
            <person name="Borkova D."/>
            <person name="Blocker H."/>
            <person name="Scharfe M."/>
            <person name="Grimm M."/>
            <person name="Lohnert T.H."/>
            <person name="Dose S."/>
            <person name="de Haan M."/>
            <person name="Maarse A."/>
            <person name="Schafer M."/>
            <person name="Muller-Auer S."/>
            <person name="Gabel C."/>
            <person name="Fuchs M."/>
            <person name="Fartmann B."/>
            <person name="Granderath K."/>
            <person name="Dauner D."/>
            <person name="Herzl A."/>
            <person name="Neumann S."/>
            <person name="Argiriou A."/>
            <person name="Vitale D."/>
            <person name="Liguori R."/>
            <person name="Piravandi E."/>
            <person name="Massenet O."/>
            <person name="Quigley F."/>
            <person name="Clabauld G."/>
            <person name="Mundlein A."/>
            <person name="Felber R."/>
            <person name="Schnabl S."/>
            <person name="Hiller R."/>
            <person name="Schmidt W."/>
            <person name="Lecharny A."/>
            <person name="Aubourg S."/>
            <person name="Chefdor F."/>
            <person name="Cooke R."/>
            <person name="Berger C."/>
            <person name="Montfort A."/>
            <person name="Casacuberta E."/>
            <person name="Gibbons T."/>
            <person name="Weber N."/>
            <person name="Vandenbol M."/>
            <person name="Bargues M."/>
            <person name="Terol J."/>
            <person name="Torres A."/>
            <person name="Perez-Perez A."/>
            <person name="Purnelle B."/>
            <person name="Bent E."/>
            <person name="Johnson S."/>
            <person name="Tacon D."/>
            <person name="Jesse T."/>
            <person name="Heijnen L."/>
            <person name="Schwarz S."/>
            <person name="Scholler P."/>
            <person name="Heber S."/>
            <person name="Francs P."/>
            <person name="Bielke C."/>
            <person name="Frishman D."/>
            <person name="Haase D."/>
            <person name="Lemcke K."/>
            <person name="Mewes H.W."/>
            <person name="Stocker S."/>
            <person name="Zaccaria P."/>
            <person name="Bevan M."/>
            <person name="Wilson R.K."/>
            <person name="de la Bastide M."/>
            <person name="Habermann K."/>
            <person name="Parnell L."/>
            <person name="Dedhia N."/>
            <person name="Gnoj L."/>
            <person name="Schutz K."/>
            <person name="Huang E."/>
            <person name="Spiegel L."/>
            <person name="Sehkon M."/>
            <person name="Murray J."/>
            <person name="Sheet P."/>
            <person name="Cordes M."/>
            <person name="Abu-Threideh J."/>
            <person name="Stoneking T."/>
            <person name="Kalicki J."/>
            <person name="Graves T."/>
            <person name="Harmon G."/>
            <person name="Edwards J."/>
            <person name="Latreille P."/>
            <person name="Courtney L."/>
            <person name="Cloud J."/>
            <person name="Abbott A."/>
            <person name="Scott K."/>
            <person name="Johnson D."/>
            <person name="Minx P."/>
            <person name="Bentley D."/>
            <person name="Fulton B."/>
            <person name="Miller N."/>
            <person name="Greco T."/>
            <person name="Kemp K."/>
            <person name="Kramer J."/>
            <person name="Fulton L."/>
            <person name="Mardis E."/>
            <person name="Dante M."/>
            <person name="Pepin K."/>
            <person name="Hillier L."/>
            <person name="Nelson J."/>
            <person name="Spieth J."/>
            <person name="Ryan E."/>
            <person name="Andrews S."/>
            <person name="Geisel C."/>
            <person name="Layman D."/>
            <person name="Du H."/>
            <person name="Ali J."/>
            <person name="Berghoff A."/>
            <person name="Jones K."/>
            <person name="Drone K."/>
            <person name="Cotton M."/>
            <person name="Joshu C."/>
            <person name="Antonoiu B."/>
            <person name="Zidanic M."/>
            <person name="Strong C."/>
            <person name="Sun H."/>
            <person name="Lamar B."/>
            <person name="Yordan C."/>
            <person name="Ma P."/>
            <person name="Zhong J."/>
            <person name="Preston R."/>
            <person name="Vil D."/>
            <person name="Shekher M."/>
            <person name="Matero A."/>
            <person name="Shah R."/>
            <person name="Swaby I.K."/>
            <person name="O'Shaughnessy A."/>
            <person name="Rodriguez M."/>
            <person name="Hoffmann J."/>
            <person name="Till S."/>
            <person name="Granat S."/>
            <person name="Shohdy N."/>
            <person name="Hasegawa A."/>
            <person name="Hameed A."/>
            <person name="Lodhi M."/>
            <person name="Johnson A."/>
            <person name="Chen E."/>
            <person name="Marra M."/>
            <person name="Martienssen R."/>
            <person name="McCombie W.R."/>
        </authorList>
    </citation>
    <scope>NUCLEOTIDE SEQUENCE [LARGE SCALE GENOMIC DNA]</scope>
    <source>
        <strain>cv. Columbia</strain>
    </source>
</reference>
<reference evidence="3" key="5">
    <citation type="submission" date="2000-03" db="EMBL/GenBank/DDBJ databases">
        <authorList>
            <person name="Zhong J."/>
            <person name="Ma P."/>
            <person name="Parnell L.D."/>
            <person name="Chen C.N."/>
            <person name="Chen E.Y."/>
            <person name="Mewes H.W."/>
            <person name="Lemcke K."/>
            <person name="Mayer K.F.X."/>
        </authorList>
    </citation>
    <scope>NUCLEOTIDE SEQUENCE</scope>
</reference>
<organism evidence="2">
    <name type="scientific">Arabidopsis thaliana</name>
    <name type="common">Mouse-ear cress</name>
    <dbReference type="NCBI Taxonomy" id="3702"/>
    <lineage>
        <taxon>Eukaryota</taxon>
        <taxon>Viridiplantae</taxon>
        <taxon>Streptophyta</taxon>
        <taxon>Embryophyta</taxon>
        <taxon>Tracheophyta</taxon>
        <taxon>Spermatophyta</taxon>
        <taxon>Magnoliopsida</taxon>
        <taxon>eudicotyledons</taxon>
        <taxon>Gunneridae</taxon>
        <taxon>Pentapetalae</taxon>
        <taxon>rosids</taxon>
        <taxon>malvids</taxon>
        <taxon>Brassicales</taxon>
        <taxon>Brassicaceae</taxon>
        <taxon>Camelineae</taxon>
        <taxon>Arabidopsis</taxon>
    </lineage>
</organism>
<dbReference type="EMBL" id="AL161497">
    <property type="protein sequence ID" value="CAB77853.1"/>
    <property type="molecule type" value="Genomic_DNA"/>
</dbReference>
<accession>Q9SY46</accession>
<dbReference type="EMBL" id="AC005142">
    <property type="protein sequence ID" value="AAD15324.1"/>
    <property type="molecule type" value="Genomic_DNA"/>
</dbReference>
<proteinExistence type="predicted"/>
<feature type="region of interest" description="Disordered" evidence="1">
    <location>
        <begin position="127"/>
        <end position="163"/>
    </location>
</feature>
<feature type="compositionally biased region" description="Basic and acidic residues" evidence="1">
    <location>
        <begin position="136"/>
        <end position="146"/>
    </location>
</feature>
<gene>
    <name evidence="2" type="primary">T5L23.18</name>
    <name evidence="3" type="ordered locus">At4g03680</name>
</gene>
<dbReference type="PIR" id="F85046">
    <property type="entry name" value="F85046"/>
</dbReference>
<protein>
    <submittedName>
        <fullName evidence="3">Uncharacterized protein AT4g03680</fullName>
    </submittedName>
    <submittedName>
        <fullName evidence="2">Uncharacterized protein T5L23.18</fullName>
    </submittedName>
</protein>
<name>Q9SY46_ARATH</name>
<reference evidence="2" key="3">
    <citation type="submission" date="1999-02" db="EMBL/GenBank/DDBJ databases">
        <authorList>
            <person name="Parnell L.D."/>
            <person name="Chen E.Y."/>
        </authorList>
    </citation>
    <scope>NUCLEOTIDE SEQUENCE</scope>
</reference>
<dbReference type="AlphaFoldDB" id="Q9SY46"/>